<feature type="transmembrane region" description="Helical" evidence="1">
    <location>
        <begin position="62"/>
        <end position="81"/>
    </location>
</feature>
<gene>
    <name evidence="2" type="ORF">H4W34_001332</name>
</gene>
<dbReference type="RefSeq" id="WP_192758358.1">
    <property type="nucleotide sequence ID" value="NZ_JADBDZ010000001.1"/>
</dbReference>
<evidence type="ECO:0000313" key="3">
    <source>
        <dbReference type="Proteomes" id="UP000627838"/>
    </source>
</evidence>
<keyword evidence="3" id="KW-1185">Reference proteome</keyword>
<reference evidence="2 3" key="1">
    <citation type="submission" date="2020-10" db="EMBL/GenBank/DDBJ databases">
        <title>Sequencing the genomes of 1000 actinobacteria strains.</title>
        <authorList>
            <person name="Klenk H.-P."/>
        </authorList>
    </citation>
    <scope>NUCLEOTIDE SEQUENCE [LARGE SCALE GENOMIC DNA]</scope>
    <source>
        <strain evidence="2 3">DSM 46744</strain>
    </source>
</reference>
<keyword evidence="1" id="KW-0472">Membrane</keyword>
<organism evidence="2 3">
    <name type="scientific">Actinomadura algeriensis</name>
    <dbReference type="NCBI Taxonomy" id="1679523"/>
    <lineage>
        <taxon>Bacteria</taxon>
        <taxon>Bacillati</taxon>
        <taxon>Actinomycetota</taxon>
        <taxon>Actinomycetes</taxon>
        <taxon>Streptosporangiales</taxon>
        <taxon>Thermomonosporaceae</taxon>
        <taxon>Actinomadura</taxon>
    </lineage>
</organism>
<evidence type="ECO:0000313" key="2">
    <source>
        <dbReference type="EMBL" id="MBE1531499.1"/>
    </source>
</evidence>
<proteinExistence type="predicted"/>
<keyword evidence="1" id="KW-0812">Transmembrane</keyword>
<name>A0ABR9JLR6_9ACTN</name>
<dbReference type="Proteomes" id="UP000627838">
    <property type="component" value="Unassembled WGS sequence"/>
</dbReference>
<evidence type="ECO:0000256" key="1">
    <source>
        <dbReference type="SAM" id="Phobius"/>
    </source>
</evidence>
<sequence length="173" mass="18166">MPTLAAVLQLLVAVAFVSIPLVRHRYGPAAKAAAEAELARQDVPPAVLAEHGLKFDASGHETAAPVAIAAIMVTVAALNLADHDWARPLTWVFSSLVLLGNAAILYSQLTAAKSVRAAFERKGDPTLLRIDVPALLDAAEGAFPHWVMPVLQNIRHTIVFAGSAVALAAVTLT</sequence>
<protein>
    <recommendedName>
        <fullName evidence="4">DUF1772 domain-containing protein</fullName>
    </recommendedName>
</protein>
<evidence type="ECO:0008006" key="4">
    <source>
        <dbReference type="Google" id="ProtNLM"/>
    </source>
</evidence>
<feature type="transmembrane region" description="Helical" evidence="1">
    <location>
        <begin position="88"/>
        <end position="106"/>
    </location>
</feature>
<accession>A0ABR9JLR6</accession>
<comment type="caution">
    <text evidence="2">The sequence shown here is derived from an EMBL/GenBank/DDBJ whole genome shotgun (WGS) entry which is preliminary data.</text>
</comment>
<dbReference type="EMBL" id="JADBDZ010000001">
    <property type="protein sequence ID" value="MBE1531499.1"/>
    <property type="molecule type" value="Genomic_DNA"/>
</dbReference>
<keyword evidence="1" id="KW-1133">Transmembrane helix</keyword>